<evidence type="ECO:0000256" key="15">
    <source>
        <dbReference type="SAM" id="MobiDB-lite"/>
    </source>
</evidence>
<dbReference type="SUPFAM" id="SSF46589">
    <property type="entry name" value="tRNA-binding arm"/>
    <property type="match status" value="1"/>
</dbReference>
<dbReference type="InterPro" id="IPR014729">
    <property type="entry name" value="Rossmann-like_a/b/a_fold"/>
</dbReference>
<dbReference type="SUPFAM" id="SSF50677">
    <property type="entry name" value="ValRS/IleRS/LeuRS editing domain"/>
    <property type="match status" value="1"/>
</dbReference>
<dbReference type="NCBIfam" id="NF004349">
    <property type="entry name" value="PRK05729.1"/>
    <property type="match status" value="1"/>
</dbReference>
<organism evidence="19 20">
    <name type="scientific">Phytophthora nicotianae P1976</name>
    <dbReference type="NCBI Taxonomy" id="1317066"/>
    <lineage>
        <taxon>Eukaryota</taxon>
        <taxon>Sar</taxon>
        <taxon>Stramenopiles</taxon>
        <taxon>Oomycota</taxon>
        <taxon>Peronosporomycetes</taxon>
        <taxon>Peronosporales</taxon>
        <taxon>Peronosporaceae</taxon>
        <taxon>Phytophthora</taxon>
    </lineage>
</organism>
<dbReference type="InterPro" id="IPR002303">
    <property type="entry name" value="Valyl-tRNA_ligase"/>
</dbReference>
<evidence type="ECO:0000256" key="6">
    <source>
        <dbReference type="ARBA" id="ARBA00022598"/>
    </source>
</evidence>
<protein>
    <recommendedName>
        <fullName evidence="12">Valine--tRNA ligase, mitochondrial</fullName>
        <ecNumber evidence="4">6.1.1.9</ecNumber>
    </recommendedName>
    <alternativeName>
        <fullName evidence="11">Valyl-tRNA synthetase</fullName>
    </alternativeName>
</protein>
<evidence type="ECO:0000259" key="18">
    <source>
        <dbReference type="Pfam" id="PF10458"/>
    </source>
</evidence>
<feature type="domain" description="Valyl-tRNA synthetase tRNA-binding arm" evidence="18">
    <location>
        <begin position="1006"/>
        <end position="1068"/>
    </location>
</feature>
<dbReference type="InterPro" id="IPR013155">
    <property type="entry name" value="M/V/L/I-tRNA-synth_anticd-bd"/>
</dbReference>
<dbReference type="HAMAP" id="MF_02004">
    <property type="entry name" value="Val_tRNA_synth_type1"/>
    <property type="match status" value="1"/>
</dbReference>
<dbReference type="Gene3D" id="3.40.50.620">
    <property type="entry name" value="HUPs"/>
    <property type="match status" value="2"/>
</dbReference>
<evidence type="ECO:0000256" key="3">
    <source>
        <dbReference type="ARBA" id="ARBA00005594"/>
    </source>
</evidence>
<dbReference type="FunFam" id="3.40.50.620:FF:000078">
    <property type="entry name" value="Valine--tRNA ligase, mitochondrial"/>
    <property type="match status" value="1"/>
</dbReference>
<sequence>SFPNTAPPHLCQPFPHPSSPLNMADSAPTPDAAAPPAPVKMSKNAMKKALRAEKNGGAVKKEKDPNRWAPKSDKKKKKEEKETPKAPAFVNRTPKGEKKDMTEPMLSAYNPVAVEAAWQDWWEAAGFFSCSDDKIANAKPDERFVMVIPPPNVTGSLHLGHALTVAIQDALTRWHRMLGHATLWVPGTDHAGIATQSVVEKRLLKEEGKSRHDLGREKFLERVWDWKNQYESRIHHQFRSVGCSVDWERKYFSMDDNCSRAVRHAFCQLWEEGLIYRATRMINWSCKLKTALSEIEVDYIDIEKRTKLAVPGHNPERKYEFGVLTSFGYVVEGSDEQVIVATTRLETMLGDSGVAVHPEDPRYKHLHGKYVIHPFNGRRIPIVLDPVLVDMSFGTGAVKITPAHDPNDYECGKRNNLEFINVLTDDGAINENGGEFAGMMRYDARIAVEKALEAKGLYHGKQDNKMRLGICSRSGDIIEPLVKPQWFVNCDQMAKDAMAAVTNKELKIVPESHEKTWFRWLENIRDWCISRQLWWGHRIPAYFARVKDEAFIDKNAEDAGDRWFAGISEEDARKKAAAKLGVSEDKIELEQDEDVLDTWVSAGLFPFAVFGWPNKTDDFESFYPTDLLETGYDILFFWVARMVFMGQKLTGKLPFKTIYLHSMVRDKYGRKMSKSLGNVVDPLEIIAGCTLEDLFKKLESGNLPAKEVEKAKKGQKLDFPQGIPECGADALRFGLLAYTQQGRDINLDIGRLVGYRNFCNKLWNAVRFAMSNLEGGFSAADNVADTVLSNAVVSSRDRYILSRLNHAIKVCNDSFAAYEFGELTNALYNFWLYDLCDVYLELTKPVINGEDAEAKLTAQQTLYVCLEFGLRLLHPSMPFVTEELWQRLPGKRSTASITIAPYPLPMDKWTNPEVEANMELVKEVIHAARSVRAEYGLANNVRPKFFIKCSDNDVKTVMETQLDDFSTLAKAGDSKCIVDEEAPQGCAMHSVNDKVQIFVLLAGLVDFANEIAKLEKKLTKIAPSLTSLEKKMGREDYETKVPENVREADAAKKVALETEVAGIHRAIAEFKRLL</sequence>
<evidence type="ECO:0000259" key="17">
    <source>
        <dbReference type="Pfam" id="PF08264"/>
    </source>
</evidence>
<comment type="subcellular location">
    <subcellularLocation>
        <location evidence="2">Cytoplasm</location>
    </subcellularLocation>
    <subcellularLocation>
        <location evidence="1">Mitochondrion</location>
    </subcellularLocation>
</comment>
<name>A0A080ZMS3_PHYNI</name>
<dbReference type="GO" id="GO:0002161">
    <property type="term" value="F:aminoacyl-tRNA deacylase activity"/>
    <property type="evidence" value="ECO:0007669"/>
    <property type="project" value="InterPro"/>
</dbReference>
<feature type="non-terminal residue" evidence="19">
    <location>
        <position position="1"/>
    </location>
</feature>
<dbReference type="InterPro" id="IPR009080">
    <property type="entry name" value="tRNAsynth_Ia_anticodon-bd"/>
</dbReference>
<evidence type="ECO:0000256" key="8">
    <source>
        <dbReference type="ARBA" id="ARBA00022840"/>
    </source>
</evidence>
<dbReference type="AlphaFoldDB" id="A0A080ZMS3"/>
<proteinExistence type="inferred from homology"/>
<dbReference type="SUPFAM" id="SSF52374">
    <property type="entry name" value="Nucleotidylyl transferase"/>
    <property type="match status" value="1"/>
</dbReference>
<dbReference type="OrthoDB" id="629407at2759"/>
<dbReference type="InterPro" id="IPR033705">
    <property type="entry name" value="Anticodon_Ia_Val"/>
</dbReference>
<evidence type="ECO:0000256" key="10">
    <source>
        <dbReference type="ARBA" id="ARBA00023146"/>
    </source>
</evidence>
<feature type="region of interest" description="Disordered" evidence="15">
    <location>
        <begin position="1"/>
        <end position="101"/>
    </location>
</feature>
<reference evidence="19 20" key="1">
    <citation type="submission" date="2013-11" db="EMBL/GenBank/DDBJ databases">
        <title>The Genome Sequence of Phytophthora parasitica P1976.</title>
        <authorList>
            <consortium name="The Broad Institute Genomics Platform"/>
            <person name="Russ C."/>
            <person name="Tyler B."/>
            <person name="Panabieres F."/>
            <person name="Shan W."/>
            <person name="Tripathy S."/>
            <person name="Grunwald N."/>
            <person name="Machado M."/>
            <person name="Johnson C.S."/>
            <person name="Walker B."/>
            <person name="Young S."/>
            <person name="Zeng Q."/>
            <person name="Gargeya S."/>
            <person name="Fitzgerald M."/>
            <person name="Haas B."/>
            <person name="Abouelleil A."/>
            <person name="Allen A.W."/>
            <person name="Alvarado L."/>
            <person name="Arachchi H.M."/>
            <person name="Berlin A.M."/>
            <person name="Chapman S.B."/>
            <person name="Gainer-Dewar J."/>
            <person name="Goldberg J."/>
            <person name="Griggs A."/>
            <person name="Gujja S."/>
            <person name="Hansen M."/>
            <person name="Howarth C."/>
            <person name="Imamovic A."/>
            <person name="Ireland A."/>
            <person name="Larimer J."/>
            <person name="McCowan C."/>
            <person name="Murphy C."/>
            <person name="Pearson M."/>
            <person name="Poon T.W."/>
            <person name="Priest M."/>
            <person name="Roberts A."/>
            <person name="Saif S."/>
            <person name="Shea T."/>
            <person name="Sisk P."/>
            <person name="Sykes S."/>
            <person name="Wortman J."/>
            <person name="Nusbaum C."/>
            <person name="Birren B."/>
        </authorList>
    </citation>
    <scope>NUCLEOTIDE SEQUENCE [LARGE SCALE GENOMIC DNA]</scope>
    <source>
        <strain evidence="19 20">P1976</strain>
    </source>
</reference>
<dbReference type="Gene3D" id="1.10.730.10">
    <property type="entry name" value="Isoleucyl-tRNA Synthetase, Domain 1"/>
    <property type="match status" value="1"/>
</dbReference>
<keyword evidence="7 14" id="KW-0547">Nucleotide-binding</keyword>
<feature type="domain" description="Methionyl/Valyl/Leucyl/Isoleucyl-tRNA synthetase anticodon-binding" evidence="17">
    <location>
        <begin position="797"/>
        <end position="940"/>
    </location>
</feature>
<evidence type="ECO:0000313" key="19">
    <source>
        <dbReference type="EMBL" id="ETO67934.1"/>
    </source>
</evidence>
<dbReference type="CDD" id="cd07962">
    <property type="entry name" value="Anticodon_Ia_Val"/>
    <property type="match status" value="1"/>
</dbReference>
<evidence type="ECO:0000256" key="2">
    <source>
        <dbReference type="ARBA" id="ARBA00004496"/>
    </source>
</evidence>
<evidence type="ECO:0000256" key="1">
    <source>
        <dbReference type="ARBA" id="ARBA00004173"/>
    </source>
</evidence>
<evidence type="ECO:0000256" key="7">
    <source>
        <dbReference type="ARBA" id="ARBA00022741"/>
    </source>
</evidence>
<keyword evidence="5" id="KW-0963">Cytoplasm</keyword>
<dbReference type="Pfam" id="PF10458">
    <property type="entry name" value="Val_tRNA-synt_C"/>
    <property type="match status" value="1"/>
</dbReference>
<comment type="catalytic activity">
    <reaction evidence="13">
        <text>tRNA(Val) + L-valine + ATP = L-valyl-tRNA(Val) + AMP + diphosphate</text>
        <dbReference type="Rhea" id="RHEA:10704"/>
        <dbReference type="Rhea" id="RHEA-COMP:9672"/>
        <dbReference type="Rhea" id="RHEA-COMP:9708"/>
        <dbReference type="ChEBI" id="CHEBI:30616"/>
        <dbReference type="ChEBI" id="CHEBI:33019"/>
        <dbReference type="ChEBI" id="CHEBI:57762"/>
        <dbReference type="ChEBI" id="CHEBI:78442"/>
        <dbReference type="ChEBI" id="CHEBI:78537"/>
        <dbReference type="ChEBI" id="CHEBI:456215"/>
        <dbReference type="EC" id="6.1.1.9"/>
    </reaction>
</comment>
<dbReference type="CDD" id="cd00817">
    <property type="entry name" value="ValRS_core"/>
    <property type="match status" value="1"/>
</dbReference>
<dbReference type="FunFam" id="3.90.740.10:FF:000005">
    <property type="entry name" value="Valine--tRNA ligase, mitochondrial"/>
    <property type="match status" value="1"/>
</dbReference>
<feature type="compositionally biased region" description="Basic and acidic residues" evidence="15">
    <location>
        <begin position="50"/>
        <end position="72"/>
    </location>
</feature>
<evidence type="ECO:0000256" key="11">
    <source>
        <dbReference type="ARBA" id="ARBA00029936"/>
    </source>
</evidence>
<evidence type="ECO:0000256" key="4">
    <source>
        <dbReference type="ARBA" id="ARBA00013169"/>
    </source>
</evidence>
<dbReference type="Gene3D" id="3.90.740.10">
    <property type="entry name" value="Valyl/Leucyl/Isoleucyl-tRNA synthetase, editing domain"/>
    <property type="match status" value="1"/>
</dbReference>
<dbReference type="FunFam" id="3.40.50.620:FF:000020">
    <property type="entry name" value="Valine--tRNA ligase, mitochondrial"/>
    <property type="match status" value="1"/>
</dbReference>
<dbReference type="NCBIfam" id="TIGR00422">
    <property type="entry name" value="valS"/>
    <property type="match status" value="1"/>
</dbReference>
<keyword evidence="10 14" id="KW-0030">Aminoacyl-tRNA synthetase</keyword>
<dbReference type="FunFam" id="1.10.287.380:FF:000001">
    <property type="entry name" value="Valine--tRNA ligase"/>
    <property type="match status" value="1"/>
</dbReference>
<comment type="similarity">
    <text evidence="3 14">Belongs to the class-I aminoacyl-tRNA synthetase family.</text>
</comment>
<dbReference type="Gene3D" id="1.10.287.380">
    <property type="entry name" value="Valyl-tRNA synthetase, C-terminal domain"/>
    <property type="match status" value="1"/>
</dbReference>
<comment type="caution">
    <text evidence="19">The sequence shown here is derived from an EMBL/GenBank/DDBJ whole genome shotgun (WGS) entry which is preliminary data.</text>
</comment>
<dbReference type="InterPro" id="IPR010978">
    <property type="entry name" value="tRNA-bd_arm"/>
</dbReference>
<dbReference type="Proteomes" id="UP000028582">
    <property type="component" value="Unassembled WGS sequence"/>
</dbReference>
<dbReference type="PANTHER" id="PTHR11946:SF109">
    <property type="entry name" value="VALINE--TRNA LIGASE"/>
    <property type="match status" value="1"/>
</dbReference>
<dbReference type="GO" id="GO:0005829">
    <property type="term" value="C:cytosol"/>
    <property type="evidence" value="ECO:0007669"/>
    <property type="project" value="TreeGrafter"/>
</dbReference>
<accession>A0A080ZMS3</accession>
<evidence type="ECO:0000256" key="12">
    <source>
        <dbReference type="ARBA" id="ARBA00040837"/>
    </source>
</evidence>
<dbReference type="PRINTS" id="PR00986">
    <property type="entry name" value="TRNASYNTHVAL"/>
</dbReference>
<evidence type="ECO:0000256" key="14">
    <source>
        <dbReference type="RuleBase" id="RU363035"/>
    </source>
</evidence>
<evidence type="ECO:0000256" key="9">
    <source>
        <dbReference type="ARBA" id="ARBA00022917"/>
    </source>
</evidence>
<keyword evidence="8 14" id="KW-0067">ATP-binding</keyword>
<dbReference type="InterPro" id="IPR019499">
    <property type="entry name" value="Val-tRNA_synth_tRNA-bd"/>
</dbReference>
<dbReference type="InterPro" id="IPR037118">
    <property type="entry name" value="Val-tRNA_synth_C_sf"/>
</dbReference>
<dbReference type="EMBL" id="ANJA01002808">
    <property type="protein sequence ID" value="ETO67934.1"/>
    <property type="molecule type" value="Genomic_DNA"/>
</dbReference>
<dbReference type="GO" id="GO:0004832">
    <property type="term" value="F:valine-tRNA ligase activity"/>
    <property type="evidence" value="ECO:0007669"/>
    <property type="project" value="UniProtKB-EC"/>
</dbReference>
<evidence type="ECO:0000256" key="5">
    <source>
        <dbReference type="ARBA" id="ARBA00022490"/>
    </source>
</evidence>
<dbReference type="SUPFAM" id="SSF47323">
    <property type="entry name" value="Anticodon-binding domain of a subclass of class I aminoacyl-tRNA synthetases"/>
    <property type="match status" value="1"/>
</dbReference>
<dbReference type="Pfam" id="PF08264">
    <property type="entry name" value="Anticodon_1"/>
    <property type="match status" value="1"/>
</dbReference>
<dbReference type="PROSITE" id="PS00178">
    <property type="entry name" value="AA_TRNA_LIGASE_I"/>
    <property type="match status" value="1"/>
</dbReference>
<evidence type="ECO:0000259" key="16">
    <source>
        <dbReference type="Pfam" id="PF00133"/>
    </source>
</evidence>
<feature type="domain" description="Aminoacyl-tRNA synthetase class Ia" evidence="16">
    <location>
        <begin position="118"/>
        <end position="748"/>
    </location>
</feature>
<dbReference type="InterPro" id="IPR002300">
    <property type="entry name" value="aa-tRNA-synth_Ia"/>
</dbReference>
<dbReference type="GO" id="GO:0005739">
    <property type="term" value="C:mitochondrion"/>
    <property type="evidence" value="ECO:0007669"/>
    <property type="project" value="UniProtKB-SubCell"/>
</dbReference>
<dbReference type="InterPro" id="IPR009008">
    <property type="entry name" value="Val/Leu/Ile-tRNA-synth_edit"/>
</dbReference>
<keyword evidence="9 14" id="KW-0648">Protein biosynthesis</keyword>
<evidence type="ECO:0000313" key="20">
    <source>
        <dbReference type="Proteomes" id="UP000028582"/>
    </source>
</evidence>
<dbReference type="FunFam" id="1.10.730.10:FF:000009">
    <property type="entry name" value="Valine--tRNA ligase, mitochondrial"/>
    <property type="match status" value="1"/>
</dbReference>
<dbReference type="GO" id="GO:0005524">
    <property type="term" value="F:ATP binding"/>
    <property type="evidence" value="ECO:0007669"/>
    <property type="project" value="UniProtKB-KW"/>
</dbReference>
<keyword evidence="6 14" id="KW-0436">Ligase</keyword>
<evidence type="ECO:0000256" key="13">
    <source>
        <dbReference type="ARBA" id="ARBA00047552"/>
    </source>
</evidence>
<dbReference type="GO" id="GO:0006438">
    <property type="term" value="P:valyl-tRNA aminoacylation"/>
    <property type="evidence" value="ECO:0007669"/>
    <property type="project" value="InterPro"/>
</dbReference>
<dbReference type="PANTHER" id="PTHR11946">
    <property type="entry name" value="VALYL-TRNA SYNTHETASES"/>
    <property type="match status" value="1"/>
</dbReference>
<dbReference type="EC" id="6.1.1.9" evidence="4"/>
<dbReference type="InterPro" id="IPR001412">
    <property type="entry name" value="aa-tRNA-synth_I_CS"/>
</dbReference>
<dbReference type="Pfam" id="PF00133">
    <property type="entry name" value="tRNA-synt_1"/>
    <property type="match status" value="1"/>
</dbReference>
<gene>
    <name evidence="19" type="ORF">F444_15199</name>
</gene>